<dbReference type="Gene3D" id="1.10.287.3510">
    <property type="match status" value="1"/>
</dbReference>
<evidence type="ECO:0000256" key="6">
    <source>
        <dbReference type="ARBA" id="ARBA00022660"/>
    </source>
</evidence>
<keyword evidence="13 17" id="KW-0496">Mitochondrion</keyword>
<proteinExistence type="inferred from homology"/>
<geneLocation type="mitochondrion" evidence="18"/>
<name>Q76MG7_9TELE</name>
<comment type="function">
    <text evidence="15">Core subunit of the mitochondrial membrane respiratory chain NADH dehydrogenase (Complex I) which catalyzes electron transfer from NADH through the respiratory chain, using ubiquinone as an electron acceptor. Part of the enzyme membrane arm which is embedded in the lipid bilayer and involved in proton translocation.</text>
</comment>
<evidence type="ECO:0000256" key="12">
    <source>
        <dbReference type="ARBA" id="ARBA00023075"/>
    </source>
</evidence>
<keyword evidence="12 17" id="KW-0830">Ubiquinone</keyword>
<organism evidence="18">
    <name type="scientific">Saccopharynx lavenbergi</name>
    <dbReference type="NCBI Taxonomy" id="136490"/>
    <lineage>
        <taxon>Eukaryota</taxon>
        <taxon>Metazoa</taxon>
        <taxon>Chordata</taxon>
        <taxon>Craniata</taxon>
        <taxon>Vertebrata</taxon>
        <taxon>Euteleostomi</taxon>
        <taxon>Actinopterygii</taxon>
        <taxon>Neopterygii</taxon>
        <taxon>Teleostei</taxon>
        <taxon>Anguilliformes</taxon>
        <taxon>Saccopharyngidae</taxon>
        <taxon>Saccopharynx</taxon>
    </lineage>
</organism>
<comment type="subcellular location">
    <subcellularLocation>
        <location evidence="17">Mitochondrion inner membrane</location>
        <topology evidence="17">Multi-pass membrane protein</topology>
    </subcellularLocation>
    <subcellularLocation>
        <location evidence="1">Mitochondrion membrane</location>
        <topology evidence="1">Multi-pass membrane protein</topology>
    </subcellularLocation>
</comment>
<dbReference type="EMBL" id="AB047825">
    <property type="protein sequence ID" value="BAD02192.1"/>
    <property type="molecule type" value="Genomic_DNA"/>
</dbReference>
<feature type="transmembrane region" description="Helical" evidence="17">
    <location>
        <begin position="6"/>
        <end position="22"/>
    </location>
</feature>
<keyword evidence="10 17" id="KW-1133">Transmembrane helix</keyword>
<evidence type="ECO:0000256" key="4">
    <source>
        <dbReference type="ARBA" id="ARBA00016612"/>
    </source>
</evidence>
<feature type="transmembrane region" description="Helical" evidence="17">
    <location>
        <begin position="27"/>
        <end position="47"/>
    </location>
</feature>
<keyword evidence="5 17" id="KW-0813">Transport</keyword>
<evidence type="ECO:0000256" key="11">
    <source>
        <dbReference type="ARBA" id="ARBA00023027"/>
    </source>
</evidence>
<dbReference type="Pfam" id="PF00420">
    <property type="entry name" value="Oxidored_q2"/>
    <property type="match status" value="1"/>
</dbReference>
<keyword evidence="17" id="KW-0999">Mitochondrion inner membrane</keyword>
<sequence length="98" mass="10833">MSSHQFSLSLSFALALLGFMYNQKHLLLALLCLEAMMLTLYILMAIWPSQTEHINPSPLPILMLAFSACEAGAGLALLVSISRTHTTEHLENMTILQC</sequence>
<evidence type="ECO:0000256" key="15">
    <source>
        <dbReference type="ARBA" id="ARBA00043911"/>
    </source>
</evidence>
<evidence type="ECO:0000256" key="3">
    <source>
        <dbReference type="ARBA" id="ARBA00012944"/>
    </source>
</evidence>
<evidence type="ECO:0000256" key="16">
    <source>
        <dbReference type="ARBA" id="ARBA00048769"/>
    </source>
</evidence>
<evidence type="ECO:0000256" key="13">
    <source>
        <dbReference type="ARBA" id="ARBA00023128"/>
    </source>
</evidence>
<evidence type="ECO:0000256" key="10">
    <source>
        <dbReference type="ARBA" id="ARBA00022989"/>
    </source>
</evidence>
<evidence type="ECO:0000256" key="2">
    <source>
        <dbReference type="ARBA" id="ARBA00010519"/>
    </source>
</evidence>
<comment type="catalytic activity">
    <reaction evidence="16">
        <text>a ubiquinone + NADH + 5 H(+)(in) = a ubiquinol + NAD(+) + 4 H(+)(out)</text>
        <dbReference type="Rhea" id="RHEA:29091"/>
        <dbReference type="Rhea" id="RHEA-COMP:9565"/>
        <dbReference type="Rhea" id="RHEA-COMP:9566"/>
        <dbReference type="ChEBI" id="CHEBI:15378"/>
        <dbReference type="ChEBI" id="CHEBI:16389"/>
        <dbReference type="ChEBI" id="CHEBI:17976"/>
        <dbReference type="ChEBI" id="CHEBI:57540"/>
        <dbReference type="ChEBI" id="CHEBI:57945"/>
        <dbReference type="EC" id="7.1.1.2"/>
    </reaction>
    <physiologicalReaction direction="left-to-right" evidence="16">
        <dbReference type="Rhea" id="RHEA:29092"/>
    </physiologicalReaction>
</comment>
<dbReference type="PANTHER" id="PTHR11434">
    <property type="entry name" value="NADH-UBIQUINONE OXIDOREDUCTASE SUBUNIT ND4L"/>
    <property type="match status" value="1"/>
</dbReference>
<dbReference type="EC" id="7.1.1.2" evidence="3 17"/>
<evidence type="ECO:0000256" key="9">
    <source>
        <dbReference type="ARBA" id="ARBA00022982"/>
    </source>
</evidence>
<comment type="similarity">
    <text evidence="2 17">Belongs to the complex I subunit 4L family.</text>
</comment>
<protein>
    <recommendedName>
        <fullName evidence="4 17">NADH-ubiquinone oxidoreductase chain 4L</fullName>
        <ecNumber evidence="3 17">7.1.1.2</ecNumber>
    </recommendedName>
</protein>
<keyword evidence="9 17" id="KW-0249">Electron transport</keyword>
<dbReference type="GO" id="GO:0042773">
    <property type="term" value="P:ATP synthesis coupled electron transport"/>
    <property type="evidence" value="ECO:0007669"/>
    <property type="project" value="UniProtKB-UniRule"/>
</dbReference>
<evidence type="ECO:0000256" key="7">
    <source>
        <dbReference type="ARBA" id="ARBA00022692"/>
    </source>
</evidence>
<dbReference type="AlphaFoldDB" id="Q76MG7"/>
<keyword evidence="14 17" id="KW-0472">Membrane</keyword>
<evidence type="ECO:0000256" key="8">
    <source>
        <dbReference type="ARBA" id="ARBA00022967"/>
    </source>
</evidence>
<keyword evidence="11 17" id="KW-0520">NAD</keyword>
<gene>
    <name evidence="18" type="primary">ND4L</name>
</gene>
<dbReference type="InterPro" id="IPR039428">
    <property type="entry name" value="NUOK/Mnh_C1-like"/>
</dbReference>
<evidence type="ECO:0000256" key="5">
    <source>
        <dbReference type="ARBA" id="ARBA00022448"/>
    </source>
</evidence>
<dbReference type="PANTHER" id="PTHR11434:SF0">
    <property type="entry name" value="NADH-UBIQUINONE OXIDOREDUCTASE CHAIN 4L"/>
    <property type="match status" value="1"/>
</dbReference>
<evidence type="ECO:0000313" key="18">
    <source>
        <dbReference type="EMBL" id="BAD02192.1"/>
    </source>
</evidence>
<dbReference type="GO" id="GO:0030964">
    <property type="term" value="C:NADH dehydrogenase complex"/>
    <property type="evidence" value="ECO:0007669"/>
    <property type="project" value="TreeGrafter"/>
</dbReference>
<keyword evidence="7 17" id="KW-0812">Transmembrane</keyword>
<accession>Q76MG7</accession>
<reference evidence="18" key="1">
    <citation type="journal article" date="2003" name="Mol. Biol. Evol.">
        <title>Evolution of the deep-sea gulper eel mitochondrial genomes: large-scale gene rearrangements originated within the eels.</title>
        <authorList>
            <person name="Inoue J."/>
            <person name="Miya M."/>
            <person name="Tsukamoto K."/>
            <person name="Nishida M."/>
        </authorList>
    </citation>
    <scope>NUCLEOTIDE SEQUENCE</scope>
    <source>
        <strain evidence="18">T2287</strain>
    </source>
</reference>
<evidence type="ECO:0000256" key="14">
    <source>
        <dbReference type="ARBA" id="ARBA00023136"/>
    </source>
</evidence>
<dbReference type="GO" id="GO:0005743">
    <property type="term" value="C:mitochondrial inner membrane"/>
    <property type="evidence" value="ECO:0007669"/>
    <property type="project" value="UniProtKB-SubCell"/>
</dbReference>
<keyword evidence="6 17" id="KW-0679">Respiratory chain</keyword>
<evidence type="ECO:0000256" key="17">
    <source>
        <dbReference type="RuleBase" id="RU004419"/>
    </source>
</evidence>
<feature type="transmembrane region" description="Helical" evidence="17">
    <location>
        <begin position="59"/>
        <end position="79"/>
    </location>
</feature>
<dbReference type="GO" id="GO:0016651">
    <property type="term" value="F:oxidoreductase activity, acting on NAD(P)H"/>
    <property type="evidence" value="ECO:0007669"/>
    <property type="project" value="InterPro"/>
</dbReference>
<keyword evidence="8 17" id="KW-1278">Translocase</keyword>
<dbReference type="InterPro" id="IPR001133">
    <property type="entry name" value="NADH_UbQ_OxRdtase_chain4L/K"/>
</dbReference>
<dbReference type="GO" id="GO:0008137">
    <property type="term" value="F:NADH dehydrogenase (ubiquinone) activity"/>
    <property type="evidence" value="ECO:0007669"/>
    <property type="project" value="UniProtKB-EC"/>
</dbReference>
<evidence type="ECO:0000256" key="1">
    <source>
        <dbReference type="ARBA" id="ARBA00004225"/>
    </source>
</evidence>